<dbReference type="PANTHER" id="PTHR22603">
    <property type="entry name" value="CHOLINE/ETHANOALAMINE KINASE"/>
    <property type="match status" value="1"/>
</dbReference>
<dbReference type="AlphaFoldDB" id="A0A059Y8T4"/>
<dbReference type="PANTHER" id="PTHR22603:SF66">
    <property type="entry name" value="ETHANOLAMINE KINASE"/>
    <property type="match status" value="1"/>
</dbReference>
<sequence>MNEYEFLRSKIDNDLLSKLSNIEFYYKGFHNYTFKVKYEGQTCQLRVPISDLVDHSIESLFMDKMPGVYYYKKGILVRKWFEGKTLEKVNLTLEVQKAVIDKIKEFHKIKVDLPAIDLFYYGKGTKKYQKYVEKYANTASDATCHCDLNLKNILINENNDVELIDFEWVRKSNPLFDAMSLIHMNFDPSLVKKEFNITQKHYKQALYVCNEFSKMSYEHIYKDLLLDDNKIQLHDGYTNLSYVKNDLFIQVKQKNGFNHLNKLEKFSNLGITENVIYEDDEIIVRHFVNKIPIDFQNSLIRFKIAKKIANLHNSKIKLIKNKISKRIAFYYKKNKDHKLFNQTFSKQVKSKVLLASKYLKNDVPSHNDLNRENILLANNNEIMFIDLEYSSMNTRYFDIAYHCSDLDYSVEDEEEFINEYLKYANFDFDYDEYYATKAIVCLYGISWSLTYNPDFEFSWLVKHVLNNMIYVDKFVEKHYKTAS</sequence>
<dbReference type="PATRIC" id="fig|1316930.3.peg.530"/>
<keyword evidence="1" id="KW-0808">Transferase</keyword>
<dbReference type="GO" id="GO:0005737">
    <property type="term" value="C:cytoplasm"/>
    <property type="evidence" value="ECO:0007669"/>
    <property type="project" value="TreeGrafter"/>
</dbReference>
<gene>
    <name evidence="1" type="ORF">K668_02590</name>
</gene>
<name>A0A059Y8T4_MYCBV</name>
<reference evidence="1 2" key="1">
    <citation type="submission" date="2013-04" db="EMBL/GenBank/DDBJ databases">
        <authorList>
            <person name="Lin L."/>
            <person name="Zeng Z."/>
            <person name="Xie J."/>
            <person name="Luo L."/>
            <person name="Yang Z."/>
            <person name="Liang W."/>
            <person name="Lin H."/>
            <person name="Dong C."/>
            <person name="Sun Y."/>
        </authorList>
    </citation>
    <scope>NUCLEOTIDE SEQUENCE [LARGE SCALE GENOMIC DNA]</scope>
    <source>
        <strain evidence="1 2">CQ-W70</strain>
    </source>
</reference>
<dbReference type="EMBL" id="CP005933">
    <property type="protein sequence ID" value="AIA34096.1"/>
    <property type="molecule type" value="Genomic_DNA"/>
</dbReference>
<protein>
    <submittedName>
        <fullName evidence="1">Choline kinase</fullName>
    </submittedName>
</protein>
<dbReference type="Proteomes" id="UP000027182">
    <property type="component" value="Chromosome"/>
</dbReference>
<dbReference type="GO" id="GO:0004305">
    <property type="term" value="F:ethanolamine kinase activity"/>
    <property type="evidence" value="ECO:0007669"/>
    <property type="project" value="TreeGrafter"/>
</dbReference>
<dbReference type="RefSeq" id="WP_013954888.1">
    <property type="nucleotide sequence ID" value="NZ_CP005933.1"/>
</dbReference>
<dbReference type="HOGENOM" id="CLU_567202_0_0_14"/>
<keyword evidence="1" id="KW-0418">Kinase</keyword>
<dbReference type="Gene3D" id="3.90.1200.10">
    <property type="match status" value="2"/>
</dbReference>
<dbReference type="KEGG" id="mbq:K668_02590"/>
<proteinExistence type="predicted"/>
<evidence type="ECO:0000313" key="2">
    <source>
        <dbReference type="Proteomes" id="UP000027182"/>
    </source>
</evidence>
<dbReference type="Pfam" id="PF01633">
    <property type="entry name" value="Choline_kinase"/>
    <property type="match status" value="1"/>
</dbReference>
<dbReference type="SUPFAM" id="SSF56112">
    <property type="entry name" value="Protein kinase-like (PK-like)"/>
    <property type="match status" value="2"/>
</dbReference>
<dbReference type="GO" id="GO:0006646">
    <property type="term" value="P:phosphatidylethanolamine biosynthetic process"/>
    <property type="evidence" value="ECO:0007669"/>
    <property type="project" value="TreeGrafter"/>
</dbReference>
<evidence type="ECO:0000313" key="1">
    <source>
        <dbReference type="EMBL" id="AIA34096.1"/>
    </source>
</evidence>
<accession>A0A059Y8T4</accession>
<dbReference type="InterPro" id="IPR011009">
    <property type="entry name" value="Kinase-like_dom_sf"/>
</dbReference>
<organism evidence="1 2">
    <name type="scientific">Mycoplasmopsis bovis CQ-W70</name>
    <dbReference type="NCBI Taxonomy" id="1316930"/>
    <lineage>
        <taxon>Bacteria</taxon>
        <taxon>Bacillati</taxon>
        <taxon>Mycoplasmatota</taxon>
        <taxon>Mycoplasmoidales</taxon>
        <taxon>Metamycoplasmataceae</taxon>
        <taxon>Mycoplasmopsis</taxon>
    </lineage>
</organism>